<evidence type="ECO:0000313" key="2">
    <source>
        <dbReference type="EMBL" id="AXH23215.1"/>
    </source>
</evidence>
<keyword evidence="1" id="KW-0472">Membrane</keyword>
<evidence type="ECO:0000313" key="3">
    <source>
        <dbReference type="Proteomes" id="UP000253929"/>
    </source>
</evidence>
<dbReference type="Proteomes" id="UP000253929">
    <property type="component" value="Chromosome"/>
</dbReference>
<dbReference type="EMBL" id="CP018219">
    <property type="protein sequence ID" value="AXH23215.1"/>
    <property type="molecule type" value="Genomic_DNA"/>
</dbReference>
<gene>
    <name evidence="2" type="ORF">A5895_09165</name>
</gene>
<reference evidence="2 3" key="1">
    <citation type="submission" date="2016-11" db="EMBL/GenBank/DDBJ databases">
        <title>genome sequence of LSP 389/97, an isolate of the Spanish clone of Salmonella enterica 4,5,12,i:-.</title>
        <authorList>
            <person name="Rodicio M.R."/>
        </authorList>
    </citation>
    <scope>NUCLEOTIDE SEQUENCE [LARGE SCALE GENOMIC DNA]</scope>
    <source>
        <strain evidence="2 3">LSP 389/97</strain>
    </source>
</reference>
<keyword evidence="1" id="KW-0812">Transmembrane</keyword>
<dbReference type="AlphaFoldDB" id="A0A345JEI7"/>
<name>A0A345JEI7_SALET</name>
<keyword evidence="1" id="KW-1133">Transmembrane helix</keyword>
<proteinExistence type="predicted"/>
<accession>A0A345JEI7</accession>
<evidence type="ECO:0000256" key="1">
    <source>
        <dbReference type="SAM" id="Phobius"/>
    </source>
</evidence>
<protein>
    <submittedName>
        <fullName evidence="2">Uncharacterized protein</fullName>
    </submittedName>
</protein>
<organism evidence="2 3">
    <name type="scientific">Salmonella enterica I</name>
    <dbReference type="NCBI Taxonomy" id="59201"/>
    <lineage>
        <taxon>Bacteria</taxon>
        <taxon>Pseudomonadati</taxon>
        <taxon>Pseudomonadota</taxon>
        <taxon>Gammaproteobacteria</taxon>
        <taxon>Enterobacterales</taxon>
        <taxon>Enterobacteriaceae</taxon>
        <taxon>Salmonella</taxon>
    </lineage>
</organism>
<feature type="transmembrane region" description="Helical" evidence="1">
    <location>
        <begin position="12"/>
        <end position="32"/>
    </location>
</feature>
<sequence length="70" mass="8104">MRWLSSLTPVTYLCTLLGIHCVAAFLQLELFWGCLTVKLFYLPAVPALHPRWWCAPDVRSRIHHPARWSG</sequence>